<comment type="caution">
    <text evidence="1">The sequence shown here is derived from an EMBL/GenBank/DDBJ whole genome shotgun (WGS) entry which is preliminary data.</text>
</comment>
<dbReference type="RefSeq" id="WP_009335574.1">
    <property type="nucleotide sequence ID" value="NZ_JAMAWK010000009.1"/>
</dbReference>
<reference evidence="1 2" key="1">
    <citation type="submission" date="2016-07" db="EMBL/GenBank/DDBJ databases">
        <title>Bacillus oceanisediminis whole genome.</title>
        <authorList>
            <person name="Pal Y."/>
            <person name="Verma A."/>
            <person name="Mual P."/>
            <person name="Srinivasan K."/>
        </authorList>
    </citation>
    <scope>NUCLEOTIDE SEQUENCE [LARGE SCALE GENOMIC DNA]</scope>
    <source>
        <strain evidence="1 2">Bhandara28</strain>
    </source>
</reference>
<accession>A0ABX3CM84</accession>
<gene>
    <name evidence="1" type="ORF">BBV17_25590</name>
</gene>
<name>A0ABX3CM84_9BACI</name>
<dbReference type="EMBL" id="MBRJ01000041">
    <property type="protein sequence ID" value="OHX44600.1"/>
    <property type="molecule type" value="Genomic_DNA"/>
</dbReference>
<protein>
    <submittedName>
        <fullName evidence="1">Uncharacterized protein</fullName>
    </submittedName>
</protein>
<evidence type="ECO:0000313" key="2">
    <source>
        <dbReference type="Proteomes" id="UP000180194"/>
    </source>
</evidence>
<proteinExistence type="predicted"/>
<keyword evidence="2" id="KW-1185">Reference proteome</keyword>
<evidence type="ECO:0000313" key="1">
    <source>
        <dbReference type="EMBL" id="OHX44600.1"/>
    </source>
</evidence>
<organism evidence="1 2">
    <name type="scientific">Cytobacillus oceanisediminis</name>
    <dbReference type="NCBI Taxonomy" id="665099"/>
    <lineage>
        <taxon>Bacteria</taxon>
        <taxon>Bacillati</taxon>
        <taxon>Bacillota</taxon>
        <taxon>Bacilli</taxon>
        <taxon>Bacillales</taxon>
        <taxon>Bacillaceae</taxon>
        <taxon>Cytobacillus</taxon>
    </lineage>
</organism>
<sequence length="116" mass="13657">MNGLSVDYIFDIFIQRMQPEGIWFMLALRDAKKPLLKEQLKDEVNRIYLEKKKSADNDLKPLVTSRYVLDRFTQRLEGAGLVDVEEIGKARLYSLSKLGNQFLEYTRQKRRLEKSS</sequence>
<dbReference type="Proteomes" id="UP000180194">
    <property type="component" value="Unassembled WGS sequence"/>
</dbReference>